<dbReference type="SUPFAM" id="SSF52540">
    <property type="entry name" value="P-loop containing nucleoside triphosphate hydrolases"/>
    <property type="match status" value="1"/>
</dbReference>
<dbReference type="GO" id="GO:0005664">
    <property type="term" value="C:nuclear origin of replication recognition complex"/>
    <property type="evidence" value="ECO:0007669"/>
    <property type="project" value="TreeGrafter"/>
</dbReference>
<dbReference type="Proteomes" id="UP000198372">
    <property type="component" value="Unassembled WGS sequence"/>
</dbReference>
<keyword evidence="9" id="KW-1185">Reference proteome</keyword>
<dbReference type="InterPro" id="IPR016527">
    <property type="entry name" value="ORC4"/>
</dbReference>
<evidence type="ECO:0000256" key="1">
    <source>
        <dbReference type="ARBA" id="ARBA00004123"/>
    </source>
</evidence>
<sequence length="961" mass="107573">MVAARAQNRRQITRTDTSSDEDGPSLMTTPSSSKRRHSSTSTLSQSLGRKGARSGRTGATSYDNKTKGLEATLDRPVATAKVAYGKGGRRNSGRLGECDEARLDASKPSHHRTPASSAIRTPTKSRTKSNDTSLNQDSTNDGDNSEVSTPSRTARRSRQQATTSVTSTQALNTPQTASSGSRNSTTNTPSKRSKPEFLLVETPTKRARARPFSEDESEEVSDPEDIAQGLLQDKPRQLATPRSTPTRLSRVKALTSPIRRASLSNIETEHEETEAEEREASEAEEEDLQSRRFLTPSPSKERTPANATPRRSARARRLPIAKVDIDAAPKELRSRLVGWQMDDDDYFSTKEVGVVPNPTQGKKSFSLISEVASTETIAPTRDLLDHSQLYPARSLHFLFSRVLSTLNGWTLPTPPRATENFDRRDALAYPHLSGGFEQWEKPLRYAMNGVVQQNVGNCLIILGPRGVGKTMVSAFTCLITSTSKEEADLPTRLYYGQLFERTVRVLEKAHGKDAMNIVRLNGLVHTTDRLALRSIAYQLKSQELSDEDGDFGSNAATMTTLLRMLEPANDPRSVAEKPIIILVDEFDLFAQHPRQSFLYSLLDIVQGNRRKAGMGVVGLSARSDCLSILEKRVRSRCQSQVHQMVLQSDFDSYIDLARQVLSVDATAFYEFGDEDSLGPMADEWNSEVEVSTPSQPSFRCFERSLTFELYPSKAFLKDPLVLDHLERVWSIHGNTPSPLLQALVSFTDLLVRSFTRMILTMFVLTSQAPVMTHCGALVTDNNQMLGLPHLSYSMFVAGLKPSFREDLPLDHLTILDLTVCVAAKHMRAQHENAINVELLYRCYLEHVQRGRLMVSAKAWTRLAFCMVSPTCHLLLFRKPAFLTSFDWCGSQQSFDRLRALEILLPWTGRPTQHPSPSRGDRFKLYRFVPWDSTLEEAVRVRQERSRDVPEPLRKWLRSQDA</sequence>
<evidence type="ECO:0000259" key="7">
    <source>
        <dbReference type="Pfam" id="PF14629"/>
    </source>
</evidence>
<dbReference type="GO" id="GO:0006270">
    <property type="term" value="P:DNA replication initiation"/>
    <property type="evidence" value="ECO:0007669"/>
    <property type="project" value="TreeGrafter"/>
</dbReference>
<protein>
    <submittedName>
        <fullName evidence="8">BQ2448_3586 protein</fullName>
    </submittedName>
</protein>
<organism evidence="8 9">
    <name type="scientific">Microbotryum intermedium</name>
    <dbReference type="NCBI Taxonomy" id="269621"/>
    <lineage>
        <taxon>Eukaryota</taxon>
        <taxon>Fungi</taxon>
        <taxon>Dikarya</taxon>
        <taxon>Basidiomycota</taxon>
        <taxon>Pucciniomycotina</taxon>
        <taxon>Microbotryomycetes</taxon>
        <taxon>Microbotryales</taxon>
        <taxon>Microbotryaceae</taxon>
        <taxon>Microbotryum</taxon>
    </lineage>
</organism>
<comment type="subcellular location">
    <subcellularLocation>
        <location evidence="1">Nucleus</location>
    </subcellularLocation>
</comment>
<dbReference type="InterPro" id="IPR032705">
    <property type="entry name" value="ORC4_C"/>
</dbReference>
<gene>
    <name evidence="8" type="ORF">BQ2448_3586</name>
</gene>
<feature type="compositionally biased region" description="Acidic residues" evidence="6">
    <location>
        <begin position="214"/>
        <end position="225"/>
    </location>
</feature>
<name>A0A238FG20_9BASI</name>
<accession>A0A238FG20</accession>
<feature type="compositionally biased region" description="Basic and acidic residues" evidence="6">
    <location>
        <begin position="96"/>
        <end position="107"/>
    </location>
</feature>
<reference evidence="9" key="1">
    <citation type="submission" date="2016-09" db="EMBL/GenBank/DDBJ databases">
        <authorList>
            <person name="Jeantristanb JTB J.-T."/>
            <person name="Ricardo R."/>
        </authorList>
    </citation>
    <scope>NUCLEOTIDE SEQUENCE [LARGE SCALE GENOMIC DNA]</scope>
</reference>
<feature type="compositionally biased region" description="Acidic residues" evidence="6">
    <location>
        <begin position="269"/>
        <end position="287"/>
    </location>
</feature>
<evidence type="ECO:0000256" key="5">
    <source>
        <dbReference type="ARBA" id="ARBA00023242"/>
    </source>
</evidence>
<dbReference type="STRING" id="269621.A0A238FG20"/>
<dbReference type="InterPro" id="IPR027417">
    <property type="entry name" value="P-loop_NTPase"/>
</dbReference>
<keyword evidence="4" id="KW-0238">DNA-binding</keyword>
<dbReference type="Pfam" id="PF14629">
    <property type="entry name" value="ORC4_C"/>
    <property type="match status" value="1"/>
</dbReference>
<feature type="compositionally biased region" description="Polar residues" evidence="6">
    <location>
        <begin position="114"/>
        <end position="147"/>
    </location>
</feature>
<evidence type="ECO:0000256" key="4">
    <source>
        <dbReference type="ARBA" id="ARBA00023125"/>
    </source>
</evidence>
<dbReference type="EMBL" id="FMSP01000006">
    <property type="protein sequence ID" value="SCV70824.1"/>
    <property type="molecule type" value="Genomic_DNA"/>
</dbReference>
<evidence type="ECO:0000256" key="2">
    <source>
        <dbReference type="ARBA" id="ARBA00005334"/>
    </source>
</evidence>
<comment type="similarity">
    <text evidence="2">Belongs to the ORC4 family.</text>
</comment>
<proteinExistence type="inferred from homology"/>
<feature type="domain" description="Origin recognition complex subunit 4 C-terminal" evidence="7">
    <location>
        <begin position="715"/>
        <end position="938"/>
    </location>
</feature>
<evidence type="ECO:0000256" key="3">
    <source>
        <dbReference type="ARBA" id="ARBA00022705"/>
    </source>
</evidence>
<evidence type="ECO:0000256" key="6">
    <source>
        <dbReference type="SAM" id="MobiDB-lite"/>
    </source>
</evidence>
<dbReference type="OrthoDB" id="343623at2759"/>
<dbReference type="PANTHER" id="PTHR12087">
    <property type="entry name" value="ORIGIN RECOGNITION COMPLEX SUBUNIT 4"/>
    <property type="match status" value="1"/>
</dbReference>
<feature type="region of interest" description="Disordered" evidence="6">
    <location>
        <begin position="1"/>
        <end position="314"/>
    </location>
</feature>
<dbReference type="GO" id="GO:0003688">
    <property type="term" value="F:DNA replication origin binding"/>
    <property type="evidence" value="ECO:0007669"/>
    <property type="project" value="TreeGrafter"/>
</dbReference>
<dbReference type="PANTHER" id="PTHR12087:SF0">
    <property type="entry name" value="ORIGIN RECOGNITION COMPLEX SUBUNIT 4"/>
    <property type="match status" value="1"/>
</dbReference>
<evidence type="ECO:0000313" key="8">
    <source>
        <dbReference type="EMBL" id="SCV70824.1"/>
    </source>
</evidence>
<feature type="compositionally biased region" description="Low complexity" evidence="6">
    <location>
        <begin position="159"/>
        <end position="170"/>
    </location>
</feature>
<keyword evidence="3" id="KW-0235">DNA replication</keyword>
<dbReference type="AlphaFoldDB" id="A0A238FG20"/>
<feature type="compositionally biased region" description="Polar residues" evidence="6">
    <location>
        <begin position="171"/>
        <end position="190"/>
    </location>
</feature>
<evidence type="ECO:0000313" key="9">
    <source>
        <dbReference type="Proteomes" id="UP000198372"/>
    </source>
</evidence>
<keyword evidence="5" id="KW-0539">Nucleus</keyword>
<dbReference type="Gene3D" id="3.40.50.300">
    <property type="entry name" value="P-loop containing nucleotide triphosphate hydrolases"/>
    <property type="match status" value="1"/>
</dbReference>